<feature type="domain" description="DUF11" evidence="1">
    <location>
        <begin position="168"/>
        <end position="251"/>
    </location>
</feature>
<evidence type="ECO:0000313" key="3">
    <source>
        <dbReference type="EMBL" id="SNT02650.1"/>
    </source>
</evidence>
<dbReference type="Proteomes" id="UP000198304">
    <property type="component" value="Unassembled WGS sequence"/>
</dbReference>
<reference evidence="3 4" key="1">
    <citation type="submission" date="2017-06" db="EMBL/GenBank/DDBJ databases">
        <authorList>
            <person name="Kim H.J."/>
            <person name="Triplett B.A."/>
        </authorList>
    </citation>
    <scope>NUCLEOTIDE SEQUENCE [LARGE SCALE GENOMIC DNA]</scope>
    <source>
        <strain evidence="3 4">SCA</strain>
    </source>
</reference>
<feature type="domain" description="DUF4183" evidence="2">
    <location>
        <begin position="28"/>
        <end position="100"/>
    </location>
</feature>
<dbReference type="InterPro" id="IPR001434">
    <property type="entry name" value="OmcB-like_DUF11"/>
</dbReference>
<evidence type="ECO:0000313" key="4">
    <source>
        <dbReference type="Proteomes" id="UP000198304"/>
    </source>
</evidence>
<accession>A0A239J9X8</accession>
<dbReference type="Gene3D" id="2.60.40.1170">
    <property type="entry name" value="Mu homology domain, subdomain B"/>
    <property type="match status" value="1"/>
</dbReference>
<keyword evidence="4" id="KW-1185">Reference proteome</keyword>
<dbReference type="RefSeq" id="WP_089284912.1">
    <property type="nucleotide sequence ID" value="NZ_FZOJ01000034.1"/>
</dbReference>
<dbReference type="InterPro" id="IPR025237">
    <property type="entry name" value="DUF4183"/>
</dbReference>
<proteinExistence type="predicted"/>
<feature type="domain" description="DUF4183" evidence="2">
    <location>
        <begin position="701"/>
        <end position="766"/>
    </location>
</feature>
<dbReference type="Pfam" id="PF01345">
    <property type="entry name" value="DUF11"/>
    <property type="match status" value="1"/>
</dbReference>
<feature type="domain" description="DUF4183" evidence="2">
    <location>
        <begin position="605"/>
        <end position="676"/>
    </location>
</feature>
<name>A0A239J9X8_9FIRM</name>
<evidence type="ECO:0000259" key="2">
    <source>
        <dbReference type="Pfam" id="PF13799"/>
    </source>
</evidence>
<dbReference type="AlphaFoldDB" id="A0A239J9X8"/>
<dbReference type="EMBL" id="FZOJ01000034">
    <property type="protein sequence ID" value="SNT02650.1"/>
    <property type="molecule type" value="Genomic_DNA"/>
</dbReference>
<gene>
    <name evidence="3" type="ORF">SAMN05446037_103420</name>
</gene>
<organism evidence="3 4">
    <name type="scientific">Anaerovirgula multivorans</name>
    <dbReference type="NCBI Taxonomy" id="312168"/>
    <lineage>
        <taxon>Bacteria</taxon>
        <taxon>Bacillati</taxon>
        <taxon>Bacillota</taxon>
        <taxon>Clostridia</taxon>
        <taxon>Peptostreptococcales</taxon>
        <taxon>Natronincolaceae</taxon>
        <taxon>Anaerovirgula</taxon>
    </lineage>
</organism>
<evidence type="ECO:0000259" key="1">
    <source>
        <dbReference type="Pfam" id="PF01345"/>
    </source>
</evidence>
<protein>
    <submittedName>
        <fullName evidence="3">Conserved repeat domain-containing protein</fullName>
    </submittedName>
</protein>
<sequence length="775" mass="86843">MSKDAPPKLISHLTDKKRALKADNYQYNTLSDGKKRIYTNQDELVEYGNEGILDPNEVSYYNLFINGVLQPKINYSIEKGLLLLKTKDIPLKGSPIIISFITFIGENVTKFNTATVEGTVPSGHISTEPVTDVNIIVHNAIQPLLSYLKLEKVIISGPTFIVTGHISTWEFTLIVTNTGTVSISNILVTDTILLDSILNTMNFPISQGSISISDKVITWNVGTLNIGESATASFKVQGFFKAKGTRSLNRAFSTGDSSLGLMLSSIVSGTPIKVLDFIPNFKSTCIIVDKVYSHCQQRNCFENITIDISSNSFKRIVFKSGFIMENTLIISNIKNRSNFKRVQFLLRIPFEITTGNQDIIEVYLPDIFKDIILFMPEARDEFSFKIVAETSSKLLRDPTILNNQLSLTAGVFIIIKVVGRVPLFIPALEFCQEFQSINEIYNSLAGTYTKNNENLACDPFQFSNSPNFFPVQTPWQDYRETSKNKKDKQCPPIFGNLTIEKYITSGPLEVNANATNTWRVEIHISNNAHGPVNNAIMVDILHLDHLTNVNILSLTQGTTTQENNQIIWNIGTLNSTTIVVLVAEITGSFDVKDDKMINVENYQYTTFSDGIKREFTNDDELKLYGNKGILDPNKVSYFNLYINGVLQPRINYIVKQGLLILTTVDIPQKGVPIILESLIIKGKNNQLLKAANYQYNTLASNKKIYTNQDELTMYGNKGIPNPQQASYQNLFVNAVLQPGINYMVQKGILTLKTEDTPLEKTPISLQSITIFPKWD</sequence>
<dbReference type="Pfam" id="PF13799">
    <property type="entry name" value="DUF4183"/>
    <property type="match status" value="3"/>
</dbReference>